<accession>A0A8J5HCE6</accession>
<keyword evidence="1" id="KW-0732">Signal</keyword>
<name>A0A8J5HCE6_ZINOF</name>
<dbReference type="Pfam" id="PF14009">
    <property type="entry name" value="PADRE"/>
    <property type="match status" value="1"/>
</dbReference>
<dbReference type="EMBL" id="JACMSC010000004">
    <property type="protein sequence ID" value="KAG6525021.1"/>
    <property type="molecule type" value="Genomic_DNA"/>
</dbReference>
<dbReference type="PANTHER" id="PTHR33052">
    <property type="entry name" value="DUF4228 DOMAIN PROTEIN-RELATED"/>
    <property type="match status" value="1"/>
</dbReference>
<reference evidence="2 3" key="1">
    <citation type="submission" date="2020-08" db="EMBL/GenBank/DDBJ databases">
        <title>Plant Genome Project.</title>
        <authorList>
            <person name="Zhang R.-G."/>
        </authorList>
    </citation>
    <scope>NUCLEOTIDE SEQUENCE [LARGE SCALE GENOMIC DNA]</scope>
    <source>
        <tissue evidence="2">Rhizome</tissue>
    </source>
</reference>
<dbReference type="AlphaFoldDB" id="A0A8J5HCE6"/>
<feature type="chain" id="PRO_5035317869" evidence="1">
    <location>
        <begin position="21"/>
        <end position="341"/>
    </location>
</feature>
<organism evidence="2 3">
    <name type="scientific">Zingiber officinale</name>
    <name type="common">Ginger</name>
    <name type="synonym">Amomum zingiber</name>
    <dbReference type="NCBI Taxonomy" id="94328"/>
    <lineage>
        <taxon>Eukaryota</taxon>
        <taxon>Viridiplantae</taxon>
        <taxon>Streptophyta</taxon>
        <taxon>Embryophyta</taxon>
        <taxon>Tracheophyta</taxon>
        <taxon>Spermatophyta</taxon>
        <taxon>Magnoliopsida</taxon>
        <taxon>Liliopsida</taxon>
        <taxon>Zingiberales</taxon>
        <taxon>Zingiberaceae</taxon>
        <taxon>Zingiber</taxon>
    </lineage>
</organism>
<evidence type="ECO:0000313" key="3">
    <source>
        <dbReference type="Proteomes" id="UP000734854"/>
    </source>
</evidence>
<sequence>MGFKPLTLHLMPWCFHVAGASPWLPSDAATDTAADPPPSNRSVRLLGADGRIRIQHLPVSAGDLMDAHPLHLLCRSDGLVIGQPVPCLAPEEFLLPGRTYFLLPAHLFRPATPLSFSSLASCLGDFLKRSGGCSPIRPIEFQKTPAGRLQVRVSDEYLDRLAEEEAAQERRGRGVCTTEELAKDYKQLVRCRSWKPKLETIKESERSRGRGRGGAAFGEYGGGGRSLFSLRGTIYSGPISDVEHDDAVAIRGGDGHVAIIDLVPHEAEKKGVGVRVLVDERWCCACYEGCIALSSDELVEMLVVDGNDGEVANLLNKLCLEVLFDFDDSYLPERVNRYYNH</sequence>
<evidence type="ECO:0000313" key="2">
    <source>
        <dbReference type="EMBL" id="KAG6525021.1"/>
    </source>
</evidence>
<feature type="signal peptide" evidence="1">
    <location>
        <begin position="1"/>
        <end position="20"/>
    </location>
</feature>
<dbReference type="InterPro" id="IPR025322">
    <property type="entry name" value="PADRE_dom"/>
</dbReference>
<dbReference type="Proteomes" id="UP000734854">
    <property type="component" value="Unassembled WGS sequence"/>
</dbReference>
<keyword evidence="3" id="KW-1185">Reference proteome</keyword>
<comment type="caution">
    <text evidence="2">The sequence shown here is derived from an EMBL/GenBank/DDBJ whole genome shotgun (WGS) entry which is preliminary data.</text>
</comment>
<evidence type="ECO:0000256" key="1">
    <source>
        <dbReference type="SAM" id="SignalP"/>
    </source>
</evidence>
<protein>
    <submittedName>
        <fullName evidence="2">Uncharacterized protein</fullName>
    </submittedName>
</protein>
<gene>
    <name evidence="2" type="ORF">ZIOFF_014973</name>
</gene>
<proteinExistence type="predicted"/>